<dbReference type="RefSeq" id="XP_070012352.1">
    <property type="nucleotide sequence ID" value="XM_070156251.1"/>
</dbReference>
<dbReference type="RefSeq" id="XP_070012354.1">
    <property type="nucleotide sequence ID" value="XM_070156253.1"/>
</dbReference>
<dbReference type="RefSeq" id="XP_009765780.1">
    <property type="nucleotide sequence ID" value="XM_009767478.1"/>
</dbReference>
<dbReference type="RefSeq" id="XP_070012351.1">
    <property type="nucleotide sequence ID" value="XM_070156250.1"/>
</dbReference>
<evidence type="ECO:0000256" key="6">
    <source>
        <dbReference type="ARBA" id="ARBA00022840"/>
    </source>
</evidence>
<dbReference type="InterPro" id="IPR036388">
    <property type="entry name" value="WH-like_DNA-bd_sf"/>
</dbReference>
<dbReference type="InterPro" id="IPR032675">
    <property type="entry name" value="LRR_dom_sf"/>
</dbReference>
<name>A0A1U7VHE8_NICSY</name>
<accession>A0A1U7VHE8</accession>
<feature type="domain" description="NB-ARC" evidence="9">
    <location>
        <begin position="252"/>
        <end position="423"/>
    </location>
</feature>
<dbReference type="InterPro" id="IPR027417">
    <property type="entry name" value="P-loop_NTPase"/>
</dbReference>
<keyword evidence="2" id="KW-0433">Leucine-rich repeat</keyword>
<evidence type="ECO:0000259" key="12">
    <source>
        <dbReference type="Pfam" id="PF25019"/>
    </source>
</evidence>
<dbReference type="PRINTS" id="PR00364">
    <property type="entry name" value="DISEASERSIST"/>
</dbReference>
<evidence type="ECO:0000256" key="8">
    <source>
        <dbReference type="SAM" id="MobiDB-lite"/>
    </source>
</evidence>
<dbReference type="SUPFAM" id="SSF52058">
    <property type="entry name" value="L domain-like"/>
    <property type="match status" value="3"/>
</dbReference>
<feature type="region of interest" description="Disordered" evidence="8">
    <location>
        <begin position="1"/>
        <end position="23"/>
    </location>
</feature>
<dbReference type="RefSeq" id="XP_009765776.1">
    <property type="nucleotide sequence ID" value="XM_009767474.1"/>
</dbReference>
<evidence type="ECO:0000259" key="11">
    <source>
        <dbReference type="Pfam" id="PF23559"/>
    </source>
</evidence>
<keyword evidence="6" id="KW-0067">ATP-binding</keyword>
<dbReference type="InterPro" id="IPR001611">
    <property type="entry name" value="Leu-rich_rpt"/>
</dbReference>
<dbReference type="GO" id="GO:0005524">
    <property type="term" value="F:ATP binding"/>
    <property type="evidence" value="ECO:0007669"/>
    <property type="project" value="UniProtKB-KW"/>
</dbReference>
<dbReference type="Pfam" id="PF00931">
    <property type="entry name" value="NB-ARC"/>
    <property type="match status" value="1"/>
</dbReference>
<dbReference type="InterPro" id="IPR003591">
    <property type="entry name" value="Leu-rich_rpt_typical-subtyp"/>
</dbReference>
<dbReference type="InterPro" id="IPR042197">
    <property type="entry name" value="Apaf_helical"/>
</dbReference>
<keyword evidence="4" id="KW-0547">Nucleotide-binding</keyword>
<organism evidence="13 16">
    <name type="scientific">Nicotiana sylvestris</name>
    <name type="common">Wood tobacco</name>
    <name type="synonym">South American tobacco</name>
    <dbReference type="NCBI Taxonomy" id="4096"/>
    <lineage>
        <taxon>Eukaryota</taxon>
        <taxon>Viridiplantae</taxon>
        <taxon>Streptophyta</taxon>
        <taxon>Embryophyta</taxon>
        <taxon>Tracheophyta</taxon>
        <taxon>Spermatophyta</taxon>
        <taxon>Magnoliopsida</taxon>
        <taxon>eudicotyledons</taxon>
        <taxon>Gunneridae</taxon>
        <taxon>Pentapetalae</taxon>
        <taxon>asterids</taxon>
        <taxon>lamiids</taxon>
        <taxon>Solanales</taxon>
        <taxon>Solanaceae</taxon>
        <taxon>Nicotianoideae</taxon>
        <taxon>Nicotianeae</taxon>
        <taxon>Nicotiana</taxon>
    </lineage>
</organism>
<dbReference type="Gene3D" id="3.80.10.10">
    <property type="entry name" value="Ribonuclease Inhibitor"/>
    <property type="match status" value="3"/>
</dbReference>
<dbReference type="RefSeq" id="XP_070012358.1">
    <property type="nucleotide sequence ID" value="XM_070156257.1"/>
</dbReference>
<evidence type="ECO:0000256" key="5">
    <source>
        <dbReference type="ARBA" id="ARBA00022821"/>
    </source>
</evidence>
<keyword evidence="3" id="KW-0677">Repeat</keyword>
<dbReference type="GeneID" id="104217280"/>
<evidence type="ECO:0000259" key="10">
    <source>
        <dbReference type="Pfam" id="PF18052"/>
    </source>
</evidence>
<evidence type="ECO:0000313" key="17">
    <source>
        <dbReference type="RefSeq" id="XP_009765779.1"/>
    </source>
</evidence>
<dbReference type="OrthoDB" id="1257817at2759"/>
<feature type="coiled-coil region" evidence="7">
    <location>
        <begin position="112"/>
        <end position="163"/>
    </location>
</feature>
<dbReference type="Gene3D" id="1.10.10.10">
    <property type="entry name" value="Winged helix-like DNA-binding domain superfamily/Winged helix DNA-binding domain"/>
    <property type="match status" value="1"/>
</dbReference>
<evidence type="ECO:0000313" key="15">
    <source>
        <dbReference type="RefSeq" id="XP_009765777.1"/>
    </source>
</evidence>
<evidence type="ECO:0000313" key="14">
    <source>
        <dbReference type="RefSeq" id="XP_009765776.1"/>
    </source>
</evidence>
<evidence type="ECO:0000256" key="2">
    <source>
        <dbReference type="ARBA" id="ARBA00022614"/>
    </source>
</evidence>
<reference evidence="13" key="1">
    <citation type="journal article" date="2013" name="Genome Biol.">
        <title>Reference genomes and transcriptomes of Nicotiana sylvestris and Nicotiana tomentosiformis.</title>
        <authorList>
            <person name="Sierro N."/>
            <person name="Battey J.N."/>
            <person name="Ouadi S."/>
            <person name="Bovet L."/>
            <person name="Goepfert S."/>
            <person name="Bakaher N."/>
            <person name="Peitsch M.C."/>
            <person name="Ivanov N.V."/>
        </authorList>
    </citation>
    <scope>NUCLEOTIDE SEQUENCE [LARGE SCALE GENOMIC DNA]</scope>
</reference>
<feature type="domain" description="R13L1/DRL21-like LRR repeat region" evidence="12">
    <location>
        <begin position="768"/>
        <end position="892"/>
    </location>
</feature>
<dbReference type="Gene3D" id="3.40.50.300">
    <property type="entry name" value="P-loop containing nucleotide triphosphate hydrolases"/>
    <property type="match status" value="1"/>
</dbReference>
<dbReference type="RefSeq" id="XP_009765779.1">
    <property type="nucleotide sequence ID" value="XM_009767477.1"/>
</dbReference>
<dbReference type="Pfam" id="PF18052">
    <property type="entry name" value="Rx_N"/>
    <property type="match status" value="1"/>
</dbReference>
<dbReference type="Gene3D" id="1.10.8.430">
    <property type="entry name" value="Helical domain of apoptotic protease-activating factors"/>
    <property type="match status" value="1"/>
</dbReference>
<dbReference type="SMART" id="SM00369">
    <property type="entry name" value="LRR_TYP"/>
    <property type="match status" value="3"/>
</dbReference>
<gene>
    <name evidence="14 15 16 17 18" type="primary">LOC104217280</name>
</gene>
<dbReference type="PANTHER" id="PTHR36766">
    <property type="entry name" value="PLANT BROAD-SPECTRUM MILDEW RESISTANCE PROTEIN RPW8"/>
    <property type="match status" value="1"/>
</dbReference>
<dbReference type="RefSeq" id="XP_070012359.1">
    <property type="nucleotide sequence ID" value="XM_070156258.1"/>
</dbReference>
<dbReference type="Pfam" id="PF13855">
    <property type="entry name" value="LRR_8"/>
    <property type="match status" value="1"/>
</dbReference>
<dbReference type="RefSeq" id="XP_070012355.1">
    <property type="nucleotide sequence ID" value="XM_070156254.1"/>
</dbReference>
<protein>
    <submittedName>
        <fullName evidence="14 15">Disease resistance RPP13-like protein 1 isoform X1</fullName>
    </submittedName>
</protein>
<dbReference type="KEGG" id="nsy:104217280"/>
<dbReference type="RefSeq" id="XP_070012357.1">
    <property type="nucleotide sequence ID" value="XM_070156256.1"/>
</dbReference>
<reference evidence="14 15" key="2">
    <citation type="submission" date="2025-04" db="UniProtKB">
        <authorList>
            <consortium name="RefSeq"/>
        </authorList>
    </citation>
    <scope>IDENTIFICATION</scope>
    <source>
        <tissue evidence="14 15">Leaf</tissue>
    </source>
</reference>
<dbReference type="SUPFAM" id="SSF52540">
    <property type="entry name" value="P-loop containing nucleoside triphosphate hydrolases"/>
    <property type="match status" value="1"/>
</dbReference>
<dbReference type="RefSeq" id="XP_009765778.1">
    <property type="nucleotide sequence ID" value="XM_009767476.1"/>
</dbReference>
<dbReference type="FunFam" id="1.10.10.10:FF:000322">
    <property type="entry name" value="Probable disease resistance protein At1g63360"/>
    <property type="match status" value="1"/>
</dbReference>
<dbReference type="FunFam" id="3.40.50.300:FF:001091">
    <property type="entry name" value="Probable disease resistance protein At1g61300"/>
    <property type="match status" value="1"/>
</dbReference>
<evidence type="ECO:0000313" key="18">
    <source>
        <dbReference type="RefSeq" id="XP_009765780.1"/>
    </source>
</evidence>
<dbReference type="RefSeq" id="XP_070012353.1">
    <property type="nucleotide sequence ID" value="XM_070156252.1"/>
</dbReference>
<dbReference type="Gene3D" id="1.20.5.4130">
    <property type="match status" value="1"/>
</dbReference>
<dbReference type="GO" id="GO:0051607">
    <property type="term" value="P:defense response to virus"/>
    <property type="evidence" value="ECO:0007669"/>
    <property type="project" value="UniProtKB-ARBA"/>
</dbReference>
<dbReference type="Pfam" id="PF23559">
    <property type="entry name" value="WHD_DRP"/>
    <property type="match status" value="1"/>
</dbReference>
<dbReference type="RefSeq" id="XP_009765777.1">
    <property type="nucleotide sequence ID" value="XM_009767475.1"/>
</dbReference>
<keyword evidence="7" id="KW-0175">Coiled coil</keyword>
<dbReference type="InterPro" id="IPR056789">
    <property type="entry name" value="LRR_R13L1-DRL21"/>
</dbReference>
<evidence type="ECO:0000313" key="16">
    <source>
        <dbReference type="RefSeq" id="XP_009765778.1"/>
    </source>
</evidence>
<evidence type="ECO:0000256" key="4">
    <source>
        <dbReference type="ARBA" id="ARBA00022741"/>
    </source>
</evidence>
<sequence>MNKKNEKNWKKKEKDRERRSVKKREDFVGKTDMAARNAFRYVSRRLYSYGKVLSEEERAAENVYIKLSEMDIGLTVGGAFLSSILQVLFDRLAPQGELLKMFQRGKHDVLLLKKLRRTLRGLKIVLNDAENKQASNPNVSEWLYELRDAVDSAENLMEEINYEVLRVKVEGQYQNLVDTSNQQGSDLNLCLSDKFFLYIKEKLVDSIETLEELQKQIGCLGLNDHLDSGKLETRKLSTSAVDEFDIFGRQNEINILVDRLLSDDANEKKLTVIPIVGMAGVGKTTLAKAVYNVEKIKDHFDLKAWICVSEPYDIFRIIKRLLQEIGSSNLLVDNNLNQLQIKLKEHLKEKKFLIVLDDVWNDNYNEWDDLRNSFSQGKIGSKIIVTTRKESVALMMGSGPINVGTLSTEVSWPLFKRHAFENRDPKEHPELEEVGKQIAKKCKGLPLALKTLAGLLRSKSEVEEWRRVLRSEIWELPDNSILPALMLSYNDLPMHLKQCFSYCAIFPKDYPFCKKQVIQLWIANGLVQQLQKDETIEDLGNQYFLELRSRSLFERVQESSKRKVEVFLMHDLVNDLAQSTSLKLCINLEDNEGSHMLEKSRHMSYSMGYGDFEKLKSLYKLGELRTLLPISFELDSLFPLSKRVLHNILPSLISLRALSLSRYQIKELPNALFIKLKLLRYLDLSRTEIKQLPDSICVLYNLETLLLSHCSYLEELPLQMEKLINLHYLDISSTYRLKMPLHPSKLKNLHMLLGANFFLGGCSSLRTKDMGELHNLYGSLTILELQNVVDRREALKASMREKEHVEKLTLYWGGSIADNSQNERDILDELQPNTNTKEILIIGYRGTKFPNWLANHLFVKLVELSLVCCKDCDSLPALGELPSLKFLAIMEMDRIAEVTEEFYGNSSSRKPFNSLERLEFADMLEWKQWHVLEIGEFPRLQYLSIESCPKLIGKLPENLCSLTRLTVSKCPELLLETPIQLSSLNEFEVVGSPKVGVLFDHTELFTSQLQGMKQIVELRLIDCHSLTSLPISSLSSTLKEIKISYCGKLKLEPSVSEILSSGWNMLLKSLILKGCDSMDDISPELVPRAGELRVDHCHHLTRLLIPTGTELLDISGCRNLEILSVACGVQMMSLRRLGIFKCQKLKSLPERMQELFPSLKELLLEDCPEIESFPEGGLPFHLEVLRIEYCQKLVNGQKKWCLQRFPCLTDLSIIHDGSDEEIHLELPCSIRRLTIYNLKTFSSQDIKSLTSLESLHTGKLPQIQSLLEEGLPSSLSELKLCYHHELHLLPTEGLGRLTSLQSLRIMSCNELRSLPESVLPSSLSKLSIYDCPNLQSIPESALPSSLSVLIIQICPNLQSLPVKGMPSSLSELSISFCPNLQSLPVIGMPSSISRLSIYKCPLLEPRLEFEKGDYWPKVAHISTVQVDGEHL</sequence>
<dbReference type="GO" id="GO:0043531">
    <property type="term" value="F:ADP binding"/>
    <property type="evidence" value="ECO:0007669"/>
    <property type="project" value="InterPro"/>
</dbReference>
<keyword evidence="5" id="KW-0611">Plant defense</keyword>
<dbReference type="InterPro" id="IPR002182">
    <property type="entry name" value="NB-ARC"/>
</dbReference>
<dbReference type="InterPro" id="IPR041118">
    <property type="entry name" value="Rx_N"/>
</dbReference>
<evidence type="ECO:0000256" key="3">
    <source>
        <dbReference type="ARBA" id="ARBA00022737"/>
    </source>
</evidence>
<dbReference type="FunFam" id="1.10.8.430:FF:000003">
    <property type="entry name" value="Probable disease resistance protein At5g66910"/>
    <property type="match status" value="1"/>
</dbReference>
<evidence type="ECO:0000256" key="7">
    <source>
        <dbReference type="SAM" id="Coils"/>
    </source>
</evidence>
<comment type="similarity">
    <text evidence="1">Belongs to the disease resistance NB-LRR family.</text>
</comment>
<proteinExistence type="inferred from homology"/>
<evidence type="ECO:0000313" key="13">
    <source>
        <dbReference type="Proteomes" id="UP000189701"/>
    </source>
</evidence>
<dbReference type="Pfam" id="PF25019">
    <property type="entry name" value="LRR_R13L1-DRL21"/>
    <property type="match status" value="1"/>
</dbReference>
<dbReference type="PANTHER" id="PTHR36766:SF51">
    <property type="entry name" value="DISEASE RESISTANCE RPP13-LIKE PROTEIN 1"/>
    <property type="match status" value="1"/>
</dbReference>
<dbReference type="RefSeq" id="XP_070012356.1">
    <property type="nucleotide sequence ID" value="XM_070156255.1"/>
</dbReference>
<keyword evidence="13" id="KW-1185">Reference proteome</keyword>
<dbReference type="eggNOG" id="KOG4658">
    <property type="taxonomic scope" value="Eukaryota"/>
</dbReference>
<dbReference type="Proteomes" id="UP000189701">
    <property type="component" value="Unplaced"/>
</dbReference>
<evidence type="ECO:0000259" key="9">
    <source>
        <dbReference type="Pfam" id="PF00931"/>
    </source>
</evidence>
<evidence type="ECO:0000256" key="1">
    <source>
        <dbReference type="ARBA" id="ARBA00008894"/>
    </source>
</evidence>
<feature type="domain" description="Disease resistance N-terminal" evidence="10">
    <location>
        <begin position="80"/>
        <end position="172"/>
    </location>
</feature>
<feature type="domain" description="Disease resistance protein winged helix" evidence="11">
    <location>
        <begin position="505"/>
        <end position="577"/>
    </location>
</feature>
<dbReference type="InterPro" id="IPR058922">
    <property type="entry name" value="WHD_DRP"/>
</dbReference>